<dbReference type="GO" id="GO:0005375">
    <property type="term" value="F:copper ion transmembrane transporter activity"/>
    <property type="evidence" value="ECO:0007669"/>
    <property type="project" value="UniProtKB-UniRule"/>
</dbReference>
<keyword evidence="8" id="KW-1185">Reference proteome</keyword>
<comment type="similarity">
    <text evidence="1 6">Belongs to the copper transporter (Ctr) (TC 1.A.56) family. SLC31A subfamily.</text>
</comment>
<evidence type="ECO:0000256" key="5">
    <source>
        <dbReference type="ARBA" id="ARBA00023136"/>
    </source>
</evidence>
<evidence type="ECO:0000313" key="7">
    <source>
        <dbReference type="EMBL" id="KAJ4956238.1"/>
    </source>
</evidence>
<evidence type="ECO:0000256" key="3">
    <source>
        <dbReference type="ARBA" id="ARBA00022796"/>
    </source>
</evidence>
<proteinExistence type="inferred from homology"/>
<comment type="caution">
    <text evidence="7">The sequence shown here is derived from an EMBL/GenBank/DDBJ whole genome shotgun (WGS) entry which is preliminary data.</text>
</comment>
<keyword evidence="6" id="KW-0406">Ion transport</keyword>
<dbReference type="InterPro" id="IPR007274">
    <property type="entry name" value="Cop_transporter"/>
</dbReference>
<keyword evidence="3 6" id="KW-0187">Copper transport</keyword>
<evidence type="ECO:0000313" key="8">
    <source>
        <dbReference type="Proteomes" id="UP001141806"/>
    </source>
</evidence>
<keyword evidence="6" id="KW-0186">Copper</keyword>
<evidence type="ECO:0000256" key="6">
    <source>
        <dbReference type="RuleBase" id="RU367022"/>
    </source>
</evidence>
<dbReference type="GO" id="GO:0005886">
    <property type="term" value="C:plasma membrane"/>
    <property type="evidence" value="ECO:0007669"/>
    <property type="project" value="TreeGrafter"/>
</dbReference>
<dbReference type="Pfam" id="PF04145">
    <property type="entry name" value="Ctr"/>
    <property type="match status" value="1"/>
</dbReference>
<protein>
    <recommendedName>
        <fullName evidence="6">Copper transport protein</fullName>
    </recommendedName>
</protein>
<dbReference type="PANTHER" id="PTHR12483">
    <property type="entry name" value="SOLUTE CARRIER FAMILY 31 COPPER TRANSPORTERS"/>
    <property type="match status" value="1"/>
</dbReference>
<evidence type="ECO:0000256" key="4">
    <source>
        <dbReference type="ARBA" id="ARBA00022989"/>
    </source>
</evidence>
<keyword evidence="6" id="KW-0813">Transport</keyword>
<dbReference type="Proteomes" id="UP001141806">
    <property type="component" value="Unassembled WGS sequence"/>
</dbReference>
<dbReference type="OrthoDB" id="73901at2759"/>
<dbReference type="EMBL" id="JAMYWD010000011">
    <property type="protein sequence ID" value="KAJ4956238.1"/>
    <property type="molecule type" value="Genomic_DNA"/>
</dbReference>
<accession>A0A9Q0JZS0</accession>
<keyword evidence="5 6" id="KW-0472">Membrane</keyword>
<organism evidence="7 8">
    <name type="scientific">Protea cynaroides</name>
    <dbReference type="NCBI Taxonomy" id="273540"/>
    <lineage>
        <taxon>Eukaryota</taxon>
        <taxon>Viridiplantae</taxon>
        <taxon>Streptophyta</taxon>
        <taxon>Embryophyta</taxon>
        <taxon>Tracheophyta</taxon>
        <taxon>Spermatophyta</taxon>
        <taxon>Magnoliopsida</taxon>
        <taxon>Proteales</taxon>
        <taxon>Proteaceae</taxon>
        <taxon>Protea</taxon>
    </lineage>
</organism>
<evidence type="ECO:0000256" key="1">
    <source>
        <dbReference type="ARBA" id="ARBA00006921"/>
    </source>
</evidence>
<comment type="subcellular location">
    <subcellularLocation>
        <location evidence="6">Membrane</location>
        <topology evidence="6">Multi-pass membrane protein</topology>
    </subcellularLocation>
</comment>
<name>A0A9Q0JZS0_9MAGN</name>
<feature type="transmembrane region" description="Helical" evidence="6">
    <location>
        <begin position="39"/>
        <end position="61"/>
    </location>
</feature>
<keyword evidence="2 6" id="KW-0812">Transmembrane</keyword>
<keyword evidence="4 6" id="KW-1133">Transmembrane helix</keyword>
<dbReference type="AlphaFoldDB" id="A0A9Q0JZS0"/>
<evidence type="ECO:0000256" key="2">
    <source>
        <dbReference type="ARBA" id="ARBA00022692"/>
    </source>
</evidence>
<sequence length="145" mass="16007">MEGTNPGNTPAQPNPINHLTFFWGKQVEILFPGFPDQNLALYVLSLFFVAVLAATVEVLKTTEVGKKRENPRTAWLIQTGLHMLRVGLTYMVMLSVMSYNIGIFLAAVTGHTVGFLVSRRPVTPPAQPLLKERIHSIDSSSMEAV</sequence>
<dbReference type="PANTHER" id="PTHR12483:SF24">
    <property type="entry name" value="COPPER TRANSPORTER 2-RELATED"/>
    <property type="match status" value="1"/>
</dbReference>
<gene>
    <name evidence="7" type="ORF">NE237_013021</name>
</gene>
<reference evidence="7" key="1">
    <citation type="journal article" date="2023" name="Plant J.">
        <title>The genome of the king protea, Protea cynaroides.</title>
        <authorList>
            <person name="Chang J."/>
            <person name="Duong T.A."/>
            <person name="Schoeman C."/>
            <person name="Ma X."/>
            <person name="Roodt D."/>
            <person name="Barker N."/>
            <person name="Li Z."/>
            <person name="Van de Peer Y."/>
            <person name="Mizrachi E."/>
        </authorList>
    </citation>
    <scope>NUCLEOTIDE SEQUENCE</scope>
    <source>
        <tissue evidence="7">Young leaves</tissue>
    </source>
</reference>